<dbReference type="HOGENOM" id="CLU_2325218_0_0_1"/>
<dbReference type="EMBL" id="JH598161">
    <property type="status" value="NOT_ANNOTATED_CDS"/>
    <property type="molecule type" value="Genomic_DNA"/>
</dbReference>
<dbReference type="Proteomes" id="UP000011713">
    <property type="component" value="Unassembled WGS sequence"/>
</dbReference>
<sequence length="99" mass="11002">MTLMRSGGGRGHRLIPVFGLQMLLDNSQSVVSLNLLSFRVHLRSMRITHIFSGTRLSGSEVLEARFIHSLTLWPQRAPVQSKMGRHVMTGLFCSPELGG</sequence>
<dbReference type="EnsemblProtists" id="HpaT804325">
    <property type="protein sequence ID" value="HpaP804325"/>
    <property type="gene ID" value="HpaG804325"/>
</dbReference>
<reference evidence="1" key="2">
    <citation type="submission" date="2015-06" db="UniProtKB">
        <authorList>
            <consortium name="EnsemblProtists"/>
        </authorList>
    </citation>
    <scope>IDENTIFICATION</scope>
    <source>
        <strain evidence="1">Emoy2</strain>
    </source>
</reference>
<accession>M4BDF8</accession>
<dbReference type="VEuPathDB" id="FungiDB:HpaG804325"/>
<dbReference type="InParanoid" id="M4BDF8"/>
<evidence type="ECO:0000313" key="2">
    <source>
        <dbReference type="Proteomes" id="UP000011713"/>
    </source>
</evidence>
<protein>
    <submittedName>
        <fullName evidence="1">Uncharacterized protein</fullName>
    </submittedName>
</protein>
<reference evidence="2" key="1">
    <citation type="journal article" date="2010" name="Science">
        <title>Signatures of adaptation to obligate biotrophy in the Hyaloperonospora arabidopsidis genome.</title>
        <authorList>
            <person name="Baxter L."/>
            <person name="Tripathy S."/>
            <person name="Ishaque N."/>
            <person name="Boot N."/>
            <person name="Cabral A."/>
            <person name="Kemen E."/>
            <person name="Thines M."/>
            <person name="Ah-Fong A."/>
            <person name="Anderson R."/>
            <person name="Badejoko W."/>
            <person name="Bittner-Eddy P."/>
            <person name="Boore J.L."/>
            <person name="Chibucos M.C."/>
            <person name="Coates M."/>
            <person name="Dehal P."/>
            <person name="Delehaunty K."/>
            <person name="Dong S."/>
            <person name="Downton P."/>
            <person name="Dumas B."/>
            <person name="Fabro G."/>
            <person name="Fronick C."/>
            <person name="Fuerstenberg S.I."/>
            <person name="Fulton L."/>
            <person name="Gaulin E."/>
            <person name="Govers F."/>
            <person name="Hughes L."/>
            <person name="Humphray S."/>
            <person name="Jiang R.H."/>
            <person name="Judelson H."/>
            <person name="Kamoun S."/>
            <person name="Kyung K."/>
            <person name="Meijer H."/>
            <person name="Minx P."/>
            <person name="Morris P."/>
            <person name="Nelson J."/>
            <person name="Phuntumart V."/>
            <person name="Qutob D."/>
            <person name="Rehmany A."/>
            <person name="Rougon-Cardoso A."/>
            <person name="Ryden P."/>
            <person name="Torto-Alalibo T."/>
            <person name="Studholme D."/>
            <person name="Wang Y."/>
            <person name="Win J."/>
            <person name="Wood J."/>
            <person name="Clifton S.W."/>
            <person name="Rogers J."/>
            <person name="Van den Ackerveken G."/>
            <person name="Jones J.D."/>
            <person name="McDowell J.M."/>
            <person name="Beynon J."/>
            <person name="Tyler B.M."/>
        </authorList>
    </citation>
    <scope>NUCLEOTIDE SEQUENCE [LARGE SCALE GENOMIC DNA]</scope>
    <source>
        <strain evidence="2">Emoy2</strain>
    </source>
</reference>
<evidence type="ECO:0000313" key="1">
    <source>
        <dbReference type="EnsemblProtists" id="HpaP804325"/>
    </source>
</evidence>
<organism evidence="1 2">
    <name type="scientific">Hyaloperonospora arabidopsidis (strain Emoy2)</name>
    <name type="common">Downy mildew agent</name>
    <name type="synonym">Peronospora arabidopsidis</name>
    <dbReference type="NCBI Taxonomy" id="559515"/>
    <lineage>
        <taxon>Eukaryota</taxon>
        <taxon>Sar</taxon>
        <taxon>Stramenopiles</taxon>
        <taxon>Oomycota</taxon>
        <taxon>Peronosporomycetes</taxon>
        <taxon>Peronosporales</taxon>
        <taxon>Peronosporaceae</taxon>
        <taxon>Hyaloperonospora</taxon>
    </lineage>
</organism>
<name>M4BDF8_HYAAE</name>
<dbReference type="AlphaFoldDB" id="M4BDF8"/>
<keyword evidence="2" id="KW-1185">Reference proteome</keyword>
<proteinExistence type="predicted"/>